<dbReference type="Proteomes" id="UP000666240">
    <property type="component" value="Unassembled WGS sequence"/>
</dbReference>
<reference evidence="2" key="1">
    <citation type="submission" date="2021-03" db="EMBL/GenBank/DDBJ databases">
        <title>Genome sequencing and assembly of Tianweitania sediminis.</title>
        <authorList>
            <person name="Chhetri G."/>
        </authorList>
    </citation>
    <scope>NUCLEOTIDE SEQUENCE</scope>
    <source>
        <strain evidence="2">Z8</strain>
    </source>
</reference>
<name>A0A8J7QZY4_9HYPH</name>
<dbReference type="RefSeq" id="WP_209333928.1">
    <property type="nucleotide sequence ID" value="NZ_JAGIYY010000001.1"/>
</dbReference>
<evidence type="ECO:0000256" key="1">
    <source>
        <dbReference type="SAM" id="MobiDB-lite"/>
    </source>
</evidence>
<evidence type="ECO:0000313" key="3">
    <source>
        <dbReference type="Proteomes" id="UP000666240"/>
    </source>
</evidence>
<sequence length="65" mass="7327">MVAKAEYFSVKDRRAAKQRSRDADERRLASGQVSPRQLKVENGLFSVLDPSKARILLRRVAISLA</sequence>
<protein>
    <submittedName>
        <fullName evidence="2">Uncharacterized protein</fullName>
    </submittedName>
</protein>
<proteinExistence type="predicted"/>
<dbReference type="AlphaFoldDB" id="A0A8J7QZY4"/>
<feature type="region of interest" description="Disordered" evidence="1">
    <location>
        <begin position="1"/>
        <end position="34"/>
    </location>
</feature>
<dbReference type="EMBL" id="JAGIYY010000001">
    <property type="protein sequence ID" value="MBP0437983.1"/>
    <property type="molecule type" value="Genomic_DNA"/>
</dbReference>
<evidence type="ECO:0000313" key="2">
    <source>
        <dbReference type="EMBL" id="MBP0437983.1"/>
    </source>
</evidence>
<organism evidence="2 3">
    <name type="scientific">Tianweitania sediminis</name>
    <dbReference type="NCBI Taxonomy" id="1502156"/>
    <lineage>
        <taxon>Bacteria</taxon>
        <taxon>Pseudomonadati</taxon>
        <taxon>Pseudomonadota</taxon>
        <taxon>Alphaproteobacteria</taxon>
        <taxon>Hyphomicrobiales</taxon>
        <taxon>Phyllobacteriaceae</taxon>
        <taxon>Tianweitania</taxon>
    </lineage>
</organism>
<keyword evidence="3" id="KW-1185">Reference proteome</keyword>
<accession>A0A8J7QZY4</accession>
<gene>
    <name evidence="2" type="ORF">J5Y06_04905</name>
</gene>
<comment type="caution">
    <text evidence="2">The sequence shown here is derived from an EMBL/GenBank/DDBJ whole genome shotgun (WGS) entry which is preliminary data.</text>
</comment>
<feature type="compositionally biased region" description="Basic and acidic residues" evidence="1">
    <location>
        <begin position="9"/>
        <end position="28"/>
    </location>
</feature>